<name>A0ABY5BND2_9LACO</name>
<organism evidence="2 3">
    <name type="scientific">Fructilactobacillus myrtifloralis</name>
    <dbReference type="NCBI Taxonomy" id="2940301"/>
    <lineage>
        <taxon>Bacteria</taxon>
        <taxon>Bacillati</taxon>
        <taxon>Bacillota</taxon>
        <taxon>Bacilli</taxon>
        <taxon>Lactobacillales</taxon>
        <taxon>Lactobacillaceae</taxon>
        <taxon>Fructilactobacillus</taxon>
    </lineage>
</organism>
<evidence type="ECO:0000259" key="1">
    <source>
        <dbReference type="PROSITE" id="PS50042"/>
    </source>
</evidence>
<evidence type="ECO:0000313" key="3">
    <source>
        <dbReference type="Proteomes" id="UP001056707"/>
    </source>
</evidence>
<protein>
    <recommendedName>
        <fullName evidence="1">Cyclic nucleotide-binding domain-containing protein</fullName>
    </recommendedName>
</protein>
<proteinExistence type="predicted"/>
<dbReference type="Proteomes" id="UP001056707">
    <property type="component" value="Chromosome"/>
</dbReference>
<dbReference type="InterPro" id="IPR000595">
    <property type="entry name" value="cNMP-bd_dom"/>
</dbReference>
<dbReference type="EMBL" id="CP097116">
    <property type="protein sequence ID" value="USS85070.1"/>
    <property type="molecule type" value="Genomic_DNA"/>
</dbReference>
<reference evidence="2" key="1">
    <citation type="submission" date="2022-05" db="EMBL/GenBank/DDBJ databases">
        <authorList>
            <person name="Oliphant S.A."/>
            <person name="Watson-Haigh N.S."/>
            <person name="Sumby K.M."/>
            <person name="Gardner J.M."/>
            <person name="Jiranek V."/>
        </authorList>
    </citation>
    <scope>NUCLEOTIDE SEQUENCE</scope>
    <source>
        <strain evidence="2">KI16_H9</strain>
    </source>
</reference>
<gene>
    <name evidence="2" type="ORF">M3M35_07210</name>
</gene>
<dbReference type="PROSITE" id="PS50042">
    <property type="entry name" value="CNMP_BINDING_3"/>
    <property type="match status" value="1"/>
</dbReference>
<keyword evidence="3" id="KW-1185">Reference proteome</keyword>
<evidence type="ECO:0000313" key="2">
    <source>
        <dbReference type="EMBL" id="USS85070.1"/>
    </source>
</evidence>
<dbReference type="RefSeq" id="WP_252749965.1">
    <property type="nucleotide sequence ID" value="NZ_CP097116.1"/>
</dbReference>
<sequence>MEELKGLIVTQNKNAAQSLAKELYMALLKVNPVGRSELNDVSLSNDTISFVSNLASHPIKYTYYFLSIMSAFPDGMDFSSFIITSGTLMKAPEDKLLNCITRIKRTIIHDADAFGPLTMLLPGFPR</sequence>
<feature type="domain" description="Cyclic nucleotide-binding" evidence="1">
    <location>
        <begin position="81"/>
        <end position="126"/>
    </location>
</feature>
<accession>A0ABY5BND2</accession>